<reference evidence="2" key="2">
    <citation type="submission" date="2020-09" db="EMBL/GenBank/DDBJ databases">
        <authorList>
            <person name="Sun Q."/>
            <person name="Kim S."/>
        </authorList>
    </citation>
    <scope>NUCLEOTIDE SEQUENCE</scope>
    <source>
        <strain evidence="2">KCTC 23077</strain>
    </source>
</reference>
<dbReference type="Proteomes" id="UP000646426">
    <property type="component" value="Unassembled WGS sequence"/>
</dbReference>
<evidence type="ECO:0008006" key="4">
    <source>
        <dbReference type="Google" id="ProtNLM"/>
    </source>
</evidence>
<keyword evidence="3" id="KW-1185">Reference proteome</keyword>
<evidence type="ECO:0000313" key="2">
    <source>
        <dbReference type="EMBL" id="GHA75752.1"/>
    </source>
</evidence>
<reference evidence="2" key="1">
    <citation type="journal article" date="2014" name="Int. J. Syst. Evol. Microbiol.">
        <title>Complete genome sequence of Corynebacterium casei LMG S-19264T (=DSM 44701T), isolated from a smear-ripened cheese.</title>
        <authorList>
            <consortium name="US DOE Joint Genome Institute (JGI-PGF)"/>
            <person name="Walter F."/>
            <person name="Albersmeier A."/>
            <person name="Kalinowski J."/>
            <person name="Ruckert C."/>
        </authorList>
    </citation>
    <scope>NUCLEOTIDE SEQUENCE</scope>
    <source>
        <strain evidence="2">KCTC 23077</strain>
    </source>
</reference>
<dbReference type="EMBL" id="BMYD01000001">
    <property type="protein sequence ID" value="GHA75752.1"/>
    <property type="molecule type" value="Genomic_DNA"/>
</dbReference>
<keyword evidence="1" id="KW-0732">Signal</keyword>
<dbReference type="AlphaFoldDB" id="A0A918SXA9"/>
<sequence>MNKAILKSAALAFAFGSVLTLSACNVEKTQDGELPDVDVNAQGGELPAYDVETADVDVGTEPATVSVPDVDVDVGSEQKTVEVPDVDVNMPQENDAVEEAPAQ</sequence>
<accession>A0A918SXA9</accession>
<dbReference type="PROSITE" id="PS51257">
    <property type="entry name" value="PROKAR_LIPOPROTEIN"/>
    <property type="match status" value="1"/>
</dbReference>
<name>A0A918SXA9_9GAMM</name>
<organism evidence="2 3">
    <name type="scientific">Cognatilysobacter bugurensis</name>
    <dbReference type="NCBI Taxonomy" id="543356"/>
    <lineage>
        <taxon>Bacteria</taxon>
        <taxon>Pseudomonadati</taxon>
        <taxon>Pseudomonadota</taxon>
        <taxon>Gammaproteobacteria</taxon>
        <taxon>Lysobacterales</taxon>
        <taxon>Lysobacteraceae</taxon>
        <taxon>Cognatilysobacter</taxon>
    </lineage>
</organism>
<evidence type="ECO:0000256" key="1">
    <source>
        <dbReference type="SAM" id="SignalP"/>
    </source>
</evidence>
<protein>
    <recommendedName>
        <fullName evidence="4">Secreted protein</fullName>
    </recommendedName>
</protein>
<dbReference type="RefSeq" id="WP_189454104.1">
    <property type="nucleotide sequence ID" value="NZ_BMYD01000001.1"/>
</dbReference>
<feature type="chain" id="PRO_5037862787" description="Secreted protein" evidence="1">
    <location>
        <begin position="24"/>
        <end position="103"/>
    </location>
</feature>
<feature type="signal peptide" evidence="1">
    <location>
        <begin position="1"/>
        <end position="23"/>
    </location>
</feature>
<evidence type="ECO:0000313" key="3">
    <source>
        <dbReference type="Proteomes" id="UP000646426"/>
    </source>
</evidence>
<comment type="caution">
    <text evidence="2">The sequence shown here is derived from an EMBL/GenBank/DDBJ whole genome shotgun (WGS) entry which is preliminary data.</text>
</comment>
<gene>
    <name evidence="2" type="ORF">GCM10007067_11180</name>
</gene>
<proteinExistence type="predicted"/>